<reference evidence="2" key="1">
    <citation type="submission" date="2015-07" db="EMBL/GenBank/DDBJ databases">
        <authorList>
            <person name="Urmite Genomes"/>
        </authorList>
    </citation>
    <scope>NUCLEOTIDE SEQUENCE [LARGE SCALE GENOMIC DNA]</scope>
    <source>
        <strain evidence="2">type strain: ATCC 49404</strain>
    </source>
</reference>
<dbReference type="AlphaFoldDB" id="A0A0H5S1X4"/>
<evidence type="ECO:0000313" key="2">
    <source>
        <dbReference type="Proteomes" id="UP000199147"/>
    </source>
</evidence>
<dbReference type="RefSeq" id="WP_235625255.1">
    <property type="nucleotide sequence ID" value="NZ_CWKH01000001.1"/>
</dbReference>
<accession>A0A0H5S1X4</accession>
<evidence type="ECO:0000313" key="1">
    <source>
        <dbReference type="EMBL" id="CRZ15044.1"/>
    </source>
</evidence>
<name>A0A0H5S1X4_9MYCO</name>
<keyword evidence="2" id="KW-1185">Reference proteome</keyword>
<gene>
    <name evidence="1" type="ORF">BN2156_01902</name>
</gene>
<sequence length="50" mass="5058">MAGGAGVGAVLDSLAAEIRSTLTLMGVASVVDLNPSVLRRADTQVPEKGY</sequence>
<protein>
    <submittedName>
        <fullName evidence="1">Uncharacterized protein</fullName>
    </submittedName>
</protein>
<dbReference type="Proteomes" id="UP000199147">
    <property type="component" value="Unassembled WGS sequence"/>
</dbReference>
<dbReference type="Gene3D" id="3.20.20.70">
    <property type="entry name" value="Aldolase class I"/>
    <property type="match status" value="1"/>
</dbReference>
<organism evidence="1 2">
    <name type="scientific">Mycolicibacterium neworleansense</name>
    <dbReference type="NCBI Taxonomy" id="146018"/>
    <lineage>
        <taxon>Bacteria</taxon>
        <taxon>Bacillati</taxon>
        <taxon>Actinomycetota</taxon>
        <taxon>Actinomycetes</taxon>
        <taxon>Mycobacteriales</taxon>
        <taxon>Mycobacteriaceae</taxon>
        <taxon>Mycolicibacterium</taxon>
    </lineage>
</organism>
<dbReference type="InterPro" id="IPR013785">
    <property type="entry name" value="Aldolase_TIM"/>
</dbReference>
<proteinExistence type="predicted"/>
<dbReference type="GO" id="GO:0016491">
    <property type="term" value="F:oxidoreductase activity"/>
    <property type="evidence" value="ECO:0007669"/>
    <property type="project" value="InterPro"/>
</dbReference>
<dbReference type="EMBL" id="CWKH01000001">
    <property type="protein sequence ID" value="CRZ15044.1"/>
    <property type="molecule type" value="Genomic_DNA"/>
</dbReference>